<evidence type="ECO:0000313" key="7">
    <source>
        <dbReference type="EnsemblMetazoa" id="Aqu2.1.36409_001"/>
    </source>
</evidence>
<reference evidence="7" key="2">
    <citation type="submission" date="2017-05" db="UniProtKB">
        <authorList>
            <consortium name="EnsemblMetazoa"/>
        </authorList>
    </citation>
    <scope>IDENTIFICATION</scope>
</reference>
<accession>A0A1X7V9F5</accession>
<evidence type="ECO:0000256" key="3">
    <source>
        <dbReference type="ARBA" id="ARBA00022801"/>
    </source>
</evidence>
<keyword evidence="8" id="KW-1185">Reference proteome</keyword>
<dbReference type="GO" id="GO:0051307">
    <property type="term" value="P:meiotic chromosome separation"/>
    <property type="evidence" value="ECO:0007669"/>
    <property type="project" value="TreeGrafter"/>
</dbReference>
<protein>
    <recommendedName>
        <fullName evidence="2">separase</fullName>
        <ecNumber evidence="2">3.4.22.49</ecNumber>
    </recommendedName>
</protein>
<evidence type="ECO:0000259" key="6">
    <source>
        <dbReference type="PROSITE" id="PS51700"/>
    </source>
</evidence>
<keyword evidence="4" id="KW-0159">Chromosome partition</keyword>
<dbReference type="PROSITE" id="PS51700">
    <property type="entry name" value="SEPARIN"/>
    <property type="match status" value="1"/>
</dbReference>
<dbReference type="Proteomes" id="UP000007879">
    <property type="component" value="Unassembled WGS sequence"/>
</dbReference>
<dbReference type="KEGG" id="aqu:105312138"/>
<dbReference type="InterPro" id="IPR030397">
    <property type="entry name" value="SEPARIN_core_dom"/>
</dbReference>
<evidence type="ECO:0000256" key="1">
    <source>
        <dbReference type="ARBA" id="ARBA00000451"/>
    </source>
</evidence>
<evidence type="ECO:0000256" key="4">
    <source>
        <dbReference type="ARBA" id="ARBA00022829"/>
    </source>
</evidence>
<feature type="compositionally biased region" description="Acidic residues" evidence="5">
    <location>
        <begin position="1352"/>
        <end position="1361"/>
    </location>
</feature>
<keyword evidence="3" id="KW-0378">Hydrolase</keyword>
<dbReference type="GO" id="GO:0005737">
    <property type="term" value="C:cytoplasm"/>
    <property type="evidence" value="ECO:0007669"/>
    <property type="project" value="TreeGrafter"/>
</dbReference>
<gene>
    <name evidence="7" type="primary">105312138</name>
</gene>
<feature type="region of interest" description="Disordered" evidence="5">
    <location>
        <begin position="1331"/>
        <end position="1361"/>
    </location>
</feature>
<dbReference type="eggNOG" id="KOG1849">
    <property type="taxonomic scope" value="Eukaryota"/>
</dbReference>
<dbReference type="EnsemblMetazoa" id="XM_011404537.2">
    <property type="protein sequence ID" value="XP_011402839.2"/>
    <property type="gene ID" value="LOC105312138"/>
</dbReference>
<dbReference type="STRING" id="400682.A0A1X7V9F5"/>
<name>A0A1X7V9F5_AMPQE</name>
<feature type="region of interest" description="Disordered" evidence="5">
    <location>
        <begin position="1094"/>
        <end position="1125"/>
    </location>
</feature>
<dbReference type="GO" id="GO:0072686">
    <property type="term" value="C:mitotic spindle"/>
    <property type="evidence" value="ECO:0007669"/>
    <property type="project" value="TreeGrafter"/>
</dbReference>
<dbReference type="GO" id="GO:0004197">
    <property type="term" value="F:cysteine-type endopeptidase activity"/>
    <property type="evidence" value="ECO:0007669"/>
    <property type="project" value="InterPro"/>
</dbReference>
<evidence type="ECO:0000313" key="8">
    <source>
        <dbReference type="Proteomes" id="UP000007879"/>
    </source>
</evidence>
<dbReference type="GO" id="GO:0005634">
    <property type="term" value="C:nucleus"/>
    <property type="evidence" value="ECO:0007669"/>
    <property type="project" value="InterPro"/>
</dbReference>
<comment type="catalytic activity">
    <reaction evidence="1">
        <text>All bonds known to be hydrolyzed by this endopeptidase have arginine in P1 and an acidic residue in P4. P6 is often occupied by an acidic residue or by a hydroxy-amino-acid residue, the phosphorylation of which enhances cleavage.</text>
        <dbReference type="EC" id="3.4.22.49"/>
    </reaction>
</comment>
<dbReference type="EC" id="3.4.22.49" evidence="2"/>
<evidence type="ECO:0000256" key="5">
    <source>
        <dbReference type="SAM" id="MobiDB-lite"/>
    </source>
</evidence>
<dbReference type="InterPro" id="IPR005314">
    <property type="entry name" value="Peptidase_C50"/>
</dbReference>
<dbReference type="OrthoDB" id="10255632at2759"/>
<feature type="domain" description="Peptidase C50" evidence="6">
    <location>
        <begin position="1746"/>
        <end position="1842"/>
    </location>
</feature>
<dbReference type="Pfam" id="PF03568">
    <property type="entry name" value="Separin_C"/>
    <property type="match status" value="2"/>
</dbReference>
<evidence type="ECO:0000256" key="2">
    <source>
        <dbReference type="ARBA" id="ARBA00012489"/>
    </source>
</evidence>
<feature type="compositionally biased region" description="Polar residues" evidence="5">
    <location>
        <begin position="1104"/>
        <end position="1122"/>
    </location>
</feature>
<dbReference type="PANTHER" id="PTHR12792">
    <property type="entry name" value="EXTRA SPINDLE POLES 1-RELATED"/>
    <property type="match status" value="1"/>
</dbReference>
<dbReference type="InParanoid" id="A0A1X7V9F5"/>
<organism evidence="7">
    <name type="scientific">Amphimedon queenslandica</name>
    <name type="common">Sponge</name>
    <dbReference type="NCBI Taxonomy" id="400682"/>
    <lineage>
        <taxon>Eukaryota</taxon>
        <taxon>Metazoa</taxon>
        <taxon>Porifera</taxon>
        <taxon>Demospongiae</taxon>
        <taxon>Heteroscleromorpha</taxon>
        <taxon>Haplosclerida</taxon>
        <taxon>Niphatidae</taxon>
        <taxon>Amphimedon</taxon>
    </lineage>
</organism>
<proteinExistence type="predicted"/>
<dbReference type="EnsemblMetazoa" id="Aqu2.1.36409_001">
    <property type="protein sequence ID" value="Aqu2.1.36409_001"/>
    <property type="gene ID" value="Aqu2.1.36409"/>
</dbReference>
<sequence length="1926" mass="214918">MAGENIILLISKDEITEELASEMKGYLYPLKSSKKQKKKAEDDTKDILKYQDFVIKALGTIVKVLPQSSHPLLLLKMAEDSVSFFNTSVTTNKASSNLFYKYNTILIHLSKKSINFLTGKDPSLADRAMDIIQSTLHGLYTQLANGFIQHEREALIKGTACVLWNAASKWSSIPSKIERVLNVCRLSIECYFLLPSHVSSGLEKALIIDKQYRAAVNKNNSESRLSLSCFHVSLLTNPDLLLSLEGSSPLDCQAILHIILWLTLGSLPSCALKNSKEVNKFIDMIQKTLKRHSKICKSNDHTLVKVLVSLHQLATASISQSHQINSLLIRSFPPSLLSTVDLSLLSPNQLMFVAELIQSSLLEMKNLKWTSPLSAEAFSSLNIILQLCCQCLEGLIKSFSVSLIRSKQAITYGIVMDILMASLRQPSYDTKLISRCLPLVESLRDLLKTVQLPLLEDREEVATYSFNFGLALYQSKCYTEAAPLLKVACEEYLYCSKESEDFEEKIIEVKLFMKYTLLVECLVESGDFASSVRTIEEMLRTIYDNKINNKTIILTCLNQFITCKCHLRASTNFNEESLLSRSSLDWLESSPDNKLKFLYLSQELEASQSLMQDTRDWQLSLTLQLLALEENKRSHYYAWLLIKQASLSHSLQSTDSQGSPSDVLSKAIVLLKSLQDSVDSRCMSSDLLGLAYLWRGIFMHSSCMSKSESIMSLKANRDLYDVLGVSIDHWSKVLNHIDNIRKDSLSVKKCFLNFSSTLHHLVLFSSFTNGLLFHKLTLRLLDLIITLSDRFSTASSHESLYQSLAKKAMLLLYENGLHSISPELKSKLEKTEVMEYSREQEEVCVAQLECKLALAAIFIQNGELNDALSLFKVILSHPVLTHSRSFVHHFLSSAATLLSLLLTTTNYRPPIKEVNEILSFILHSKNGHCDYKDCDCDHIRTGLFKLTDFELSFHARKLTHGLVSLLMSSYSPNSTKPNLSETGEDNVMVPESHLLASPPSKAWGLFSSLLSNAYSLSGQYLSRGLINESLLYAKEGLELAKKLQLLYWTTKFTIHMAKISITSADVAASIEHIQTATELMGLEKQTIIPSTSKDVKSVGESVPDTATSSTRSVIRKPQSATKAKSKIDFKPIARATRTPATRRSTRSRVKASETATPLHRSTRTESVSVPQSGGIVNQLCDGIEVLSLGSPGITSDCHHQFLIVTLSLIVSQYHLLNKDTSSCLSVLDSIAKLLSDLREEVGIELILPHEIDSLRLRSKALLDLGSFTEAKALERNRLLQSSSLSRWMHLPAIRLPLAGLYYNISIATIELFPSIQADGIYSNNFRTSSRAEEKAPPVVTQKKRRVRRITDSDDDDEEEEGGEKELLGFAISQSLRPVLSYLLLAYQLLMPVTLSCPLVRDLYQSLGHVFSVLHVELSAHFFLLSSSVSLEQEAVYWFGRRIRKENGHSLKVILSEMVSTITTTTSSSAPAPPSLSPLIKARSMLHPLPHPLPLDYTRNMRGSLPEDWVYCLCTLTERAGGKRVLVIIRIKNNQDPIVVKIPLGATTQQEQQPGDEGVTCDQLESKFNAVMSESVSTSGLTDRTVWWGERIKLDKQLQDLVVKLESVWLGHWKLLLLPTPPLSSSLSPLSSLLSANGLSSSTAWAEVLVAGKRTLGYREFDLVLSSLLDKRKRNKGEIEKAIEDCVRHSNSTSSPVILSLSKSLHSLPFENIPLLRNQLVTRIPSLQFLCAGLTLQTERGQSGINPSSTYYVINPSGDLKRTQEVFADWFEREVGWTGVIGRRPSTDEFISGLKDHDTFIYCGHGNGREYLGKNQKLQDLHTKATVLQMGCSSGKLKSVGNLDPHGMAHNFLIAGCPFLVANLWTVTDGDIDRFCTTLVKKGLSTKRKQRTTHDELLCSLSEARDSCKLKYLIGASPVVYGLPLTK</sequence>
<dbReference type="PANTHER" id="PTHR12792:SF0">
    <property type="entry name" value="SEPARIN"/>
    <property type="match status" value="1"/>
</dbReference>
<feature type="region of interest" description="Disordered" evidence="5">
    <location>
        <begin position="1137"/>
        <end position="1167"/>
    </location>
</feature>
<reference evidence="8" key="1">
    <citation type="journal article" date="2010" name="Nature">
        <title>The Amphimedon queenslandica genome and the evolution of animal complexity.</title>
        <authorList>
            <person name="Srivastava M."/>
            <person name="Simakov O."/>
            <person name="Chapman J."/>
            <person name="Fahey B."/>
            <person name="Gauthier M.E."/>
            <person name="Mitros T."/>
            <person name="Richards G.S."/>
            <person name="Conaco C."/>
            <person name="Dacre M."/>
            <person name="Hellsten U."/>
            <person name="Larroux C."/>
            <person name="Putnam N.H."/>
            <person name="Stanke M."/>
            <person name="Adamska M."/>
            <person name="Darling A."/>
            <person name="Degnan S.M."/>
            <person name="Oakley T.H."/>
            <person name="Plachetzki D.C."/>
            <person name="Zhai Y."/>
            <person name="Adamski M."/>
            <person name="Calcino A."/>
            <person name="Cummins S.F."/>
            <person name="Goodstein D.M."/>
            <person name="Harris C."/>
            <person name="Jackson D.J."/>
            <person name="Leys S.P."/>
            <person name="Shu S."/>
            <person name="Woodcroft B.J."/>
            <person name="Vervoort M."/>
            <person name="Kosik K.S."/>
            <person name="Manning G."/>
            <person name="Degnan B.M."/>
            <person name="Rokhsar D.S."/>
        </authorList>
    </citation>
    <scope>NUCLEOTIDE SEQUENCE [LARGE SCALE GENOMIC DNA]</scope>
</reference>
<dbReference type="GO" id="GO:0006508">
    <property type="term" value="P:proteolysis"/>
    <property type="evidence" value="ECO:0007669"/>
    <property type="project" value="InterPro"/>
</dbReference>